<sequence length="208" mass="22042">MRKLVVTTFVSLDGVMQAPGGPDEDTEGGFTRGGWVAPLMDERTIELMATLTSRAGALLLGRRTYETFAASWPLTGDDDQVGSLLNPMPKYVASRTLKTVEWRNSTLLTGDLPDAVRALKAGDGGEIQVHGSCGLVQSLLRHDLVDEFVVLTFPVLVGSGKRLFGEGTAPAGLRLVRSATLAGGVVLGRYARAGEPVYGALGPETGNW</sequence>
<dbReference type="GO" id="GO:0009231">
    <property type="term" value="P:riboflavin biosynthetic process"/>
    <property type="evidence" value="ECO:0007669"/>
    <property type="project" value="InterPro"/>
</dbReference>
<name>A0A344KZ96_9PSEU</name>
<dbReference type="AlphaFoldDB" id="A0A344KZ96"/>
<dbReference type="RefSeq" id="WP_113690409.1">
    <property type="nucleotide sequence ID" value="NZ_CP015163.1"/>
</dbReference>
<dbReference type="InterPro" id="IPR002734">
    <property type="entry name" value="RibDG_C"/>
</dbReference>
<dbReference type="EMBL" id="CP015163">
    <property type="protein sequence ID" value="AXB41120.1"/>
    <property type="molecule type" value="Genomic_DNA"/>
</dbReference>
<protein>
    <submittedName>
        <fullName evidence="2">Deaminase</fullName>
    </submittedName>
</protein>
<dbReference type="GO" id="GO:0008703">
    <property type="term" value="F:5-amino-6-(5-phosphoribosylamino)uracil reductase activity"/>
    <property type="evidence" value="ECO:0007669"/>
    <property type="project" value="InterPro"/>
</dbReference>
<feature type="domain" description="Bacterial bifunctional deaminase-reductase C-terminal" evidence="1">
    <location>
        <begin position="2"/>
        <end position="187"/>
    </location>
</feature>
<evidence type="ECO:0000259" key="1">
    <source>
        <dbReference type="Pfam" id="PF01872"/>
    </source>
</evidence>
<evidence type="ECO:0000313" key="3">
    <source>
        <dbReference type="Proteomes" id="UP000250434"/>
    </source>
</evidence>
<dbReference type="OrthoDB" id="7342392at2"/>
<gene>
    <name evidence="2" type="ORF">A4R43_00150</name>
</gene>
<dbReference type="InterPro" id="IPR024072">
    <property type="entry name" value="DHFR-like_dom_sf"/>
</dbReference>
<proteinExistence type="predicted"/>
<reference evidence="2 3" key="1">
    <citation type="submission" date="2016-04" db="EMBL/GenBank/DDBJ databases">
        <title>Complete genome sequence and analysis of deep-sea sediment isolate, Amycolatopsis sp. WP1.</title>
        <authorList>
            <person name="Wang H."/>
            <person name="Chen S."/>
            <person name="Wu Q."/>
        </authorList>
    </citation>
    <scope>NUCLEOTIDE SEQUENCE [LARGE SCALE GENOMIC DNA]</scope>
    <source>
        <strain evidence="2 3">WP1</strain>
    </source>
</reference>
<dbReference type="PANTHER" id="PTHR38011:SF2">
    <property type="entry name" value="BIFUNCTIONAL DEAMINASE-REDUCTASE DOMAIN PROTEIN"/>
    <property type="match status" value="1"/>
</dbReference>
<dbReference type="Proteomes" id="UP000250434">
    <property type="component" value="Chromosome"/>
</dbReference>
<accession>A0A344KZ96</accession>
<dbReference type="Pfam" id="PF01872">
    <property type="entry name" value="RibD_C"/>
    <property type="match status" value="1"/>
</dbReference>
<dbReference type="PANTHER" id="PTHR38011">
    <property type="entry name" value="DIHYDROFOLATE REDUCTASE FAMILY PROTEIN (AFU_ORTHOLOGUE AFUA_8G06820)"/>
    <property type="match status" value="1"/>
</dbReference>
<dbReference type="KEGG" id="aab:A4R43_00150"/>
<evidence type="ECO:0000313" key="2">
    <source>
        <dbReference type="EMBL" id="AXB41120.1"/>
    </source>
</evidence>
<organism evidence="2 3">
    <name type="scientific">Amycolatopsis albispora</name>
    <dbReference type="NCBI Taxonomy" id="1804986"/>
    <lineage>
        <taxon>Bacteria</taxon>
        <taxon>Bacillati</taxon>
        <taxon>Actinomycetota</taxon>
        <taxon>Actinomycetes</taxon>
        <taxon>Pseudonocardiales</taxon>
        <taxon>Pseudonocardiaceae</taxon>
        <taxon>Amycolatopsis</taxon>
    </lineage>
</organism>
<dbReference type="InterPro" id="IPR050765">
    <property type="entry name" value="Riboflavin_Biosynth_HTPR"/>
</dbReference>
<dbReference type="Gene3D" id="3.40.430.10">
    <property type="entry name" value="Dihydrofolate Reductase, subunit A"/>
    <property type="match status" value="1"/>
</dbReference>
<dbReference type="SUPFAM" id="SSF53597">
    <property type="entry name" value="Dihydrofolate reductase-like"/>
    <property type="match status" value="1"/>
</dbReference>
<keyword evidence="3" id="KW-1185">Reference proteome</keyword>